<evidence type="ECO:0000313" key="9">
    <source>
        <dbReference type="EMBL" id="CAF0896935.1"/>
    </source>
</evidence>
<feature type="domain" description="LIM zinc-binding" evidence="8">
    <location>
        <begin position="9"/>
        <end position="80"/>
    </location>
</feature>
<dbReference type="AlphaFoldDB" id="A0A813ZB91"/>
<dbReference type="PANTHER" id="PTHR24215:SF35">
    <property type="entry name" value="MUSCLE LIM PROTEIN MLP84B"/>
    <property type="match status" value="1"/>
</dbReference>
<comment type="caution">
    <text evidence="9">The sequence shown here is derived from an EMBL/GenBank/DDBJ whole genome shotgun (WGS) entry which is preliminary data.</text>
</comment>
<evidence type="ECO:0000256" key="1">
    <source>
        <dbReference type="ARBA" id="ARBA00004123"/>
    </source>
</evidence>
<keyword evidence="6" id="KW-0539">Nucleus</keyword>
<gene>
    <name evidence="9" type="ORF">PYM288_LOCUS9321</name>
</gene>
<dbReference type="GO" id="GO:0030018">
    <property type="term" value="C:Z disc"/>
    <property type="evidence" value="ECO:0007669"/>
    <property type="project" value="TreeGrafter"/>
</dbReference>
<dbReference type="Gene3D" id="2.10.110.10">
    <property type="entry name" value="Cysteine Rich Protein"/>
    <property type="match status" value="1"/>
</dbReference>
<comment type="subcellular location">
    <subcellularLocation>
        <location evidence="1">Nucleus</location>
    </subcellularLocation>
</comment>
<dbReference type="PANTHER" id="PTHR24215">
    <property type="entry name" value="RHO-GTPASE-ACTIVATING PROTEIN LRG1"/>
    <property type="match status" value="1"/>
</dbReference>
<dbReference type="PROSITE" id="PS50023">
    <property type="entry name" value="LIM_DOMAIN_2"/>
    <property type="match status" value="1"/>
</dbReference>
<evidence type="ECO:0000256" key="5">
    <source>
        <dbReference type="ARBA" id="ARBA00023038"/>
    </source>
</evidence>
<dbReference type="Proteomes" id="UP000663854">
    <property type="component" value="Unassembled WGS sequence"/>
</dbReference>
<evidence type="ECO:0000256" key="6">
    <source>
        <dbReference type="ARBA" id="ARBA00023242"/>
    </source>
</evidence>
<sequence>MPFKSSELIKCSKCYENVYIVEEVQPIYYVEKVSTAGKKWHKTCFECGLCKTKTMLEIILLAEHEGNLCCKQCNAHRIGPKSVDFGTEKYSLGMDIGKHFGNKSRSMMINKSNFSLLPPGATNQHE</sequence>
<organism evidence="9 10">
    <name type="scientific">Rotaria sordida</name>
    <dbReference type="NCBI Taxonomy" id="392033"/>
    <lineage>
        <taxon>Eukaryota</taxon>
        <taxon>Metazoa</taxon>
        <taxon>Spiralia</taxon>
        <taxon>Gnathifera</taxon>
        <taxon>Rotifera</taxon>
        <taxon>Eurotatoria</taxon>
        <taxon>Bdelloidea</taxon>
        <taxon>Philodinida</taxon>
        <taxon>Philodinidae</taxon>
        <taxon>Rotaria</taxon>
    </lineage>
</organism>
<dbReference type="GO" id="GO:0060537">
    <property type="term" value="P:muscle tissue development"/>
    <property type="evidence" value="ECO:0007669"/>
    <property type="project" value="TreeGrafter"/>
</dbReference>
<dbReference type="GO" id="GO:0005634">
    <property type="term" value="C:nucleus"/>
    <property type="evidence" value="ECO:0007669"/>
    <property type="project" value="UniProtKB-SubCell"/>
</dbReference>
<name>A0A813ZB91_9BILA</name>
<accession>A0A813ZB91</accession>
<evidence type="ECO:0000259" key="8">
    <source>
        <dbReference type="PROSITE" id="PS50023"/>
    </source>
</evidence>
<evidence type="ECO:0000256" key="4">
    <source>
        <dbReference type="ARBA" id="ARBA00022833"/>
    </source>
</evidence>
<dbReference type="GO" id="GO:0008307">
    <property type="term" value="F:structural constituent of muscle"/>
    <property type="evidence" value="ECO:0007669"/>
    <property type="project" value="TreeGrafter"/>
</dbReference>
<dbReference type="EMBL" id="CAJNOH010000134">
    <property type="protein sequence ID" value="CAF0896935.1"/>
    <property type="molecule type" value="Genomic_DNA"/>
</dbReference>
<proteinExistence type="predicted"/>
<dbReference type="GO" id="GO:0042805">
    <property type="term" value="F:actinin binding"/>
    <property type="evidence" value="ECO:0007669"/>
    <property type="project" value="TreeGrafter"/>
</dbReference>
<evidence type="ECO:0000256" key="3">
    <source>
        <dbReference type="ARBA" id="ARBA00022737"/>
    </source>
</evidence>
<dbReference type="GO" id="GO:0045214">
    <property type="term" value="P:sarcomere organization"/>
    <property type="evidence" value="ECO:0007669"/>
    <property type="project" value="TreeGrafter"/>
</dbReference>
<evidence type="ECO:0000256" key="2">
    <source>
        <dbReference type="ARBA" id="ARBA00022723"/>
    </source>
</evidence>
<dbReference type="InterPro" id="IPR001781">
    <property type="entry name" value="Znf_LIM"/>
</dbReference>
<dbReference type="GO" id="GO:0046872">
    <property type="term" value="F:metal ion binding"/>
    <property type="evidence" value="ECO:0007669"/>
    <property type="project" value="UniProtKB-KW"/>
</dbReference>
<protein>
    <recommendedName>
        <fullName evidence="8">LIM zinc-binding domain-containing protein</fullName>
    </recommendedName>
</protein>
<reference evidence="9" key="1">
    <citation type="submission" date="2021-02" db="EMBL/GenBank/DDBJ databases">
        <authorList>
            <person name="Nowell W R."/>
        </authorList>
    </citation>
    <scope>NUCLEOTIDE SEQUENCE</scope>
</reference>
<keyword evidence="4 7" id="KW-0862">Zinc</keyword>
<keyword evidence="2 7" id="KW-0479">Metal-binding</keyword>
<evidence type="ECO:0000313" key="10">
    <source>
        <dbReference type="Proteomes" id="UP000663854"/>
    </source>
</evidence>
<keyword evidence="5 7" id="KW-0440">LIM domain</keyword>
<evidence type="ECO:0000256" key="7">
    <source>
        <dbReference type="PROSITE-ProRule" id="PRU00125"/>
    </source>
</evidence>
<keyword evidence="3" id="KW-0677">Repeat</keyword>